<sequence>MMLRTQSALAECKEHLSRTDAWNSEIESFLTQHVLVLLCAEIQQSIYSILEARLDGSDDPDVKNFAISTGKRCLRSVGKNEISGFLGFFSVSAKNYLNENIDEKTVSLYNNAITSRHDVAHSSGTKITFGELEKIIEASIEFLSVVNDAIFSSVPKITDDDSSVDKEKKGIDFLHPPIPI</sequence>
<organism evidence="2 3">
    <name type="scientific">Pseudomonas savastanoi</name>
    <name type="common">Pseudomonas syringae pv. savastanoi</name>
    <dbReference type="NCBI Taxonomy" id="29438"/>
    <lineage>
        <taxon>Bacteria</taxon>
        <taxon>Pseudomonadati</taxon>
        <taxon>Pseudomonadota</taxon>
        <taxon>Gammaproteobacteria</taxon>
        <taxon>Pseudomonadales</taxon>
        <taxon>Pseudomonadaceae</taxon>
        <taxon>Pseudomonas</taxon>
    </lineage>
</organism>
<gene>
    <name evidence="2" type="ORF">ALP17_03735</name>
</gene>
<comment type="caution">
    <text evidence="2">The sequence shown here is derived from an EMBL/GenBank/DDBJ whole genome shotgun (WGS) entry which is preliminary data.</text>
</comment>
<dbReference type="Proteomes" id="UP000270795">
    <property type="component" value="Unassembled WGS sequence"/>
</dbReference>
<evidence type="ECO:0000259" key="1">
    <source>
        <dbReference type="Pfam" id="PF18735"/>
    </source>
</evidence>
<proteinExistence type="predicted"/>
<evidence type="ECO:0000313" key="2">
    <source>
        <dbReference type="EMBL" id="RMV10534.1"/>
    </source>
</evidence>
<dbReference type="EMBL" id="RBUM01000424">
    <property type="protein sequence ID" value="RMV10534.1"/>
    <property type="molecule type" value="Genomic_DNA"/>
</dbReference>
<protein>
    <recommendedName>
        <fullName evidence="1">RiboL-PSP-HEPN domain-containing protein</fullName>
    </recommendedName>
</protein>
<dbReference type="AlphaFoldDB" id="A0A3M5ZVM0"/>
<dbReference type="RefSeq" id="WP_122235907.1">
    <property type="nucleotide sequence ID" value="NZ_RBUM01000424.1"/>
</dbReference>
<dbReference type="Pfam" id="PF18735">
    <property type="entry name" value="HEPN_RiboL-PSP"/>
    <property type="match status" value="1"/>
</dbReference>
<reference evidence="2 3" key="1">
    <citation type="submission" date="2018-08" db="EMBL/GenBank/DDBJ databases">
        <title>Recombination of ecologically and evolutionarily significant loci maintains genetic cohesion in the Pseudomonas syringae species complex.</title>
        <authorList>
            <person name="Dillon M."/>
            <person name="Thakur S."/>
            <person name="Almeida R.N.D."/>
            <person name="Weir B.S."/>
            <person name="Guttman D.S."/>
        </authorList>
    </citation>
    <scope>NUCLEOTIDE SEQUENCE [LARGE SCALE GENOMIC DNA]</scope>
    <source>
        <strain evidence="2 3">ICMP 11899</strain>
    </source>
</reference>
<dbReference type="InterPro" id="IPR041519">
    <property type="entry name" value="HEPN_RiboL-PSP"/>
</dbReference>
<feature type="domain" description="RiboL-PSP-HEPN" evidence="1">
    <location>
        <begin position="7"/>
        <end position="150"/>
    </location>
</feature>
<accession>A0A3M5ZVM0</accession>
<evidence type="ECO:0000313" key="3">
    <source>
        <dbReference type="Proteomes" id="UP000270795"/>
    </source>
</evidence>
<name>A0A3M5ZVM0_PSESS</name>